<dbReference type="PRINTS" id="PR00463">
    <property type="entry name" value="EP450I"/>
</dbReference>
<evidence type="ECO:0000256" key="4">
    <source>
        <dbReference type="ARBA" id="ARBA00023004"/>
    </source>
</evidence>
<dbReference type="InterPro" id="IPR001128">
    <property type="entry name" value="Cyt_P450"/>
</dbReference>
<keyword evidence="3" id="KW-0560">Oxidoreductase</keyword>
<dbReference type="Gene3D" id="1.10.630.10">
    <property type="entry name" value="Cytochrome P450"/>
    <property type="match status" value="1"/>
</dbReference>
<dbReference type="AlphaFoldDB" id="A0A367IIU1"/>
<gene>
    <name evidence="5" type="ORF">CU098_003621</name>
</gene>
<dbReference type="STRING" id="4846.A0A367IIU1"/>
<dbReference type="GO" id="GO:0016705">
    <property type="term" value="F:oxidoreductase activity, acting on paired donors, with incorporation or reduction of molecular oxygen"/>
    <property type="evidence" value="ECO:0007669"/>
    <property type="project" value="InterPro"/>
</dbReference>
<organism evidence="5 6">
    <name type="scientific">Rhizopus stolonifer</name>
    <name type="common">Rhizopus nigricans</name>
    <dbReference type="NCBI Taxonomy" id="4846"/>
    <lineage>
        <taxon>Eukaryota</taxon>
        <taxon>Fungi</taxon>
        <taxon>Fungi incertae sedis</taxon>
        <taxon>Mucoromycota</taxon>
        <taxon>Mucoromycotina</taxon>
        <taxon>Mucoromycetes</taxon>
        <taxon>Mucorales</taxon>
        <taxon>Mucorineae</taxon>
        <taxon>Rhizopodaceae</taxon>
        <taxon>Rhizopus</taxon>
    </lineage>
</organism>
<sequence length="251" mass="29413">MNSFQRFINPFWKLTEPITSLFNPSLSTSQNLKTVNAFADHVIQKRRQEMKEGIEPRDLLSRFMTTQNESGELLNNKELRDIVLNFVIAGRDTTAQALSWTFYNLLLHPRVEKNLMEEITTHITDDLMQKPAELYDTVKKMTYAHAVFYEVLRLFPSVPTNQKYATQDDVWPDGTSIKKGDYVLWLPWVQGRSTKVWGPDAQEFKPERWIMNNGQLRKESQGQWPAFHNITYQISLTLPMREGMKVQVEKR</sequence>
<comment type="similarity">
    <text evidence="1">Belongs to the cytochrome P450 family.</text>
</comment>
<dbReference type="OrthoDB" id="1470350at2759"/>
<evidence type="ECO:0000256" key="1">
    <source>
        <dbReference type="ARBA" id="ARBA00010617"/>
    </source>
</evidence>
<dbReference type="Pfam" id="PF00067">
    <property type="entry name" value="p450"/>
    <property type="match status" value="1"/>
</dbReference>
<dbReference type="GO" id="GO:0005506">
    <property type="term" value="F:iron ion binding"/>
    <property type="evidence" value="ECO:0007669"/>
    <property type="project" value="InterPro"/>
</dbReference>
<evidence type="ECO:0000313" key="5">
    <source>
        <dbReference type="EMBL" id="RCH77592.1"/>
    </source>
</evidence>
<dbReference type="GO" id="GO:0004497">
    <property type="term" value="F:monooxygenase activity"/>
    <property type="evidence" value="ECO:0007669"/>
    <property type="project" value="InterPro"/>
</dbReference>
<dbReference type="PANTHER" id="PTHR24296">
    <property type="entry name" value="CYTOCHROME P450"/>
    <property type="match status" value="1"/>
</dbReference>
<name>A0A367IIU1_RHIST</name>
<evidence type="ECO:0000256" key="3">
    <source>
        <dbReference type="ARBA" id="ARBA00023002"/>
    </source>
</evidence>
<reference evidence="5 6" key="1">
    <citation type="journal article" date="2018" name="G3 (Bethesda)">
        <title>Phylogenetic and Phylogenomic Definition of Rhizopus Species.</title>
        <authorList>
            <person name="Gryganskyi A.P."/>
            <person name="Golan J."/>
            <person name="Dolatabadi S."/>
            <person name="Mondo S."/>
            <person name="Robb S."/>
            <person name="Idnurm A."/>
            <person name="Muszewska A."/>
            <person name="Steczkiewicz K."/>
            <person name="Masonjones S."/>
            <person name="Liao H.L."/>
            <person name="Gajdeczka M.T."/>
            <person name="Anike F."/>
            <person name="Vuek A."/>
            <person name="Anishchenko I.M."/>
            <person name="Voigt K."/>
            <person name="de Hoog G.S."/>
            <person name="Smith M.E."/>
            <person name="Heitman J."/>
            <person name="Vilgalys R."/>
            <person name="Stajich J.E."/>
        </authorList>
    </citation>
    <scope>NUCLEOTIDE SEQUENCE [LARGE SCALE GENOMIC DNA]</scope>
    <source>
        <strain evidence="5 6">LSU 92-RS-03</strain>
    </source>
</reference>
<evidence type="ECO:0000313" key="6">
    <source>
        <dbReference type="Proteomes" id="UP000253551"/>
    </source>
</evidence>
<keyword evidence="2" id="KW-0479">Metal-binding</keyword>
<comment type="caution">
    <text evidence="5">The sequence shown here is derived from an EMBL/GenBank/DDBJ whole genome shotgun (WGS) entry which is preliminary data.</text>
</comment>
<dbReference type="InterPro" id="IPR002401">
    <property type="entry name" value="Cyt_P450_E_grp-I"/>
</dbReference>
<dbReference type="InterPro" id="IPR036396">
    <property type="entry name" value="Cyt_P450_sf"/>
</dbReference>
<dbReference type="EMBL" id="PJQM01007916">
    <property type="protein sequence ID" value="RCH77592.1"/>
    <property type="molecule type" value="Genomic_DNA"/>
</dbReference>
<evidence type="ECO:0008006" key="7">
    <source>
        <dbReference type="Google" id="ProtNLM"/>
    </source>
</evidence>
<evidence type="ECO:0000256" key="2">
    <source>
        <dbReference type="ARBA" id="ARBA00022723"/>
    </source>
</evidence>
<dbReference type="SUPFAM" id="SSF48264">
    <property type="entry name" value="Cytochrome P450"/>
    <property type="match status" value="1"/>
</dbReference>
<dbReference type="Proteomes" id="UP000253551">
    <property type="component" value="Unassembled WGS sequence"/>
</dbReference>
<protein>
    <recommendedName>
        <fullName evidence="7">Cytochrome P450-dit2</fullName>
    </recommendedName>
</protein>
<dbReference type="GO" id="GO:0020037">
    <property type="term" value="F:heme binding"/>
    <property type="evidence" value="ECO:0007669"/>
    <property type="project" value="InterPro"/>
</dbReference>
<dbReference type="PRINTS" id="PR00385">
    <property type="entry name" value="P450"/>
</dbReference>
<keyword evidence="4" id="KW-0408">Iron</keyword>
<proteinExistence type="inferred from homology"/>
<accession>A0A367IIU1</accession>
<keyword evidence="6" id="KW-1185">Reference proteome</keyword>